<gene>
    <name evidence="2" type="ORF">Golob_017748</name>
</gene>
<evidence type="ECO:0000313" key="2">
    <source>
        <dbReference type="EMBL" id="MBA0560875.1"/>
    </source>
</evidence>
<protein>
    <submittedName>
        <fullName evidence="2">Uncharacterized protein</fullName>
    </submittedName>
</protein>
<comment type="caution">
    <text evidence="2">The sequence shown here is derived from an EMBL/GenBank/DDBJ whole genome shotgun (WGS) entry which is preliminary data.</text>
</comment>
<reference evidence="2 3" key="1">
    <citation type="journal article" date="2019" name="Genome Biol. Evol.">
        <title>Insights into the evolution of the New World diploid cottons (Gossypium, subgenus Houzingenia) based on genome sequencing.</title>
        <authorList>
            <person name="Grover C.E."/>
            <person name="Arick M.A. 2nd"/>
            <person name="Thrash A."/>
            <person name="Conover J.L."/>
            <person name="Sanders W.S."/>
            <person name="Peterson D.G."/>
            <person name="Frelichowski J.E."/>
            <person name="Scheffler J.A."/>
            <person name="Scheffler B.E."/>
            <person name="Wendel J.F."/>
        </authorList>
    </citation>
    <scope>NUCLEOTIDE SEQUENCE [LARGE SCALE GENOMIC DNA]</scope>
    <source>
        <strain evidence="2">157</strain>
        <tissue evidence="2">Leaf</tissue>
    </source>
</reference>
<sequence length="168" mass="19039">MLFFPDVSSSDARRPSLRELVISSQVLLNEHNERLQERLTVTGKDAEKLYGELVAKWKNSPNFYIVDMAETRYALEDPIDNSVIPTDGNEDNERLLQILRWTSIGRTQNEKILKKLQNSTGRTRSSIDTTLGSTDTTQTSIDRMHSSVEGSFSLGDLPIPWLDLSIQL</sequence>
<feature type="region of interest" description="Disordered" evidence="1">
    <location>
        <begin position="117"/>
        <end position="140"/>
    </location>
</feature>
<dbReference type="EMBL" id="JABEZX010000007">
    <property type="protein sequence ID" value="MBA0560875.1"/>
    <property type="molecule type" value="Genomic_DNA"/>
</dbReference>
<keyword evidence="3" id="KW-1185">Reference proteome</keyword>
<name>A0A7J8M867_9ROSI</name>
<organism evidence="2 3">
    <name type="scientific">Gossypium lobatum</name>
    <dbReference type="NCBI Taxonomy" id="34289"/>
    <lineage>
        <taxon>Eukaryota</taxon>
        <taxon>Viridiplantae</taxon>
        <taxon>Streptophyta</taxon>
        <taxon>Embryophyta</taxon>
        <taxon>Tracheophyta</taxon>
        <taxon>Spermatophyta</taxon>
        <taxon>Magnoliopsida</taxon>
        <taxon>eudicotyledons</taxon>
        <taxon>Gunneridae</taxon>
        <taxon>Pentapetalae</taxon>
        <taxon>rosids</taxon>
        <taxon>malvids</taxon>
        <taxon>Malvales</taxon>
        <taxon>Malvaceae</taxon>
        <taxon>Malvoideae</taxon>
        <taxon>Gossypium</taxon>
    </lineage>
</organism>
<evidence type="ECO:0000256" key="1">
    <source>
        <dbReference type="SAM" id="MobiDB-lite"/>
    </source>
</evidence>
<accession>A0A7J8M867</accession>
<feature type="compositionally biased region" description="Low complexity" evidence="1">
    <location>
        <begin position="126"/>
        <end position="140"/>
    </location>
</feature>
<evidence type="ECO:0000313" key="3">
    <source>
        <dbReference type="Proteomes" id="UP000593572"/>
    </source>
</evidence>
<dbReference type="AlphaFoldDB" id="A0A7J8M867"/>
<proteinExistence type="predicted"/>
<dbReference type="Proteomes" id="UP000593572">
    <property type="component" value="Unassembled WGS sequence"/>
</dbReference>